<evidence type="ECO:0000313" key="1">
    <source>
        <dbReference type="EMBL" id="GCD10118.1"/>
    </source>
</evidence>
<reference evidence="1 2" key="1">
    <citation type="submission" date="2018-11" db="EMBL/GenBank/DDBJ databases">
        <title>Genome sequencing and assembly of Clostridium tagluense strain A121.</title>
        <authorList>
            <person name="Murakami T."/>
            <person name="Segawa T."/>
            <person name="Shcherbakova V.A."/>
            <person name="Mori H."/>
            <person name="Yoshimura Y."/>
        </authorList>
    </citation>
    <scope>NUCLEOTIDE SEQUENCE [LARGE SCALE GENOMIC DNA]</scope>
    <source>
        <strain evidence="1 2">A121</strain>
    </source>
</reference>
<name>A0A401UKR2_9CLOT</name>
<sequence length="50" mass="5697">MCPVEDTGTNSVSPSTIAITIAFNKNIISMIYHSFETNYKYIYIVYNNNT</sequence>
<gene>
    <name evidence="1" type="ORF">Ctaglu_17410</name>
</gene>
<accession>A0A401UKR2</accession>
<proteinExistence type="predicted"/>
<dbReference type="EMBL" id="BHYK01000008">
    <property type="protein sequence ID" value="GCD10118.1"/>
    <property type="molecule type" value="Genomic_DNA"/>
</dbReference>
<evidence type="ECO:0000313" key="2">
    <source>
        <dbReference type="Proteomes" id="UP000287872"/>
    </source>
</evidence>
<protein>
    <submittedName>
        <fullName evidence="1">Uncharacterized protein</fullName>
    </submittedName>
</protein>
<keyword evidence="2" id="KW-1185">Reference proteome</keyword>
<comment type="caution">
    <text evidence="1">The sequence shown here is derived from an EMBL/GenBank/DDBJ whole genome shotgun (WGS) entry which is preliminary data.</text>
</comment>
<dbReference type="Proteomes" id="UP000287872">
    <property type="component" value="Unassembled WGS sequence"/>
</dbReference>
<dbReference type="AlphaFoldDB" id="A0A401UKR2"/>
<organism evidence="1 2">
    <name type="scientific">Clostridium tagluense</name>
    <dbReference type="NCBI Taxonomy" id="360422"/>
    <lineage>
        <taxon>Bacteria</taxon>
        <taxon>Bacillati</taxon>
        <taxon>Bacillota</taxon>
        <taxon>Clostridia</taxon>
        <taxon>Eubacteriales</taxon>
        <taxon>Clostridiaceae</taxon>
        <taxon>Clostridium</taxon>
    </lineage>
</organism>